<organism evidence="2 3">
    <name type="scientific">Acropora cervicornis</name>
    <name type="common">Staghorn coral</name>
    <dbReference type="NCBI Taxonomy" id="6130"/>
    <lineage>
        <taxon>Eukaryota</taxon>
        <taxon>Metazoa</taxon>
        <taxon>Cnidaria</taxon>
        <taxon>Anthozoa</taxon>
        <taxon>Hexacorallia</taxon>
        <taxon>Scleractinia</taxon>
        <taxon>Astrocoeniina</taxon>
        <taxon>Acroporidae</taxon>
        <taxon>Acropora</taxon>
    </lineage>
</organism>
<protein>
    <submittedName>
        <fullName evidence="2">Uncharacterized protein</fullName>
    </submittedName>
</protein>
<gene>
    <name evidence="2" type="ORF">P5673_008141</name>
</gene>
<proteinExistence type="predicted"/>
<sequence>MDFRRESCCLEFFQFFSNSTLTLVTKKAEGDERNTIQFGFLRKSGGQTTSAMHVGGQGISHVTRHEADGKQSKTAGRASGSDHHHKRSVTCKPPLRPKQQINQVEYDSEDEPFVIPVNFSGETACEDNIVAMKINRTVTMMLVDSEA</sequence>
<accession>A0AAD9QTZ2</accession>
<evidence type="ECO:0000313" key="3">
    <source>
        <dbReference type="Proteomes" id="UP001249851"/>
    </source>
</evidence>
<dbReference type="Proteomes" id="UP001249851">
    <property type="component" value="Unassembled WGS sequence"/>
</dbReference>
<comment type="caution">
    <text evidence="2">The sequence shown here is derived from an EMBL/GenBank/DDBJ whole genome shotgun (WGS) entry which is preliminary data.</text>
</comment>
<evidence type="ECO:0000256" key="1">
    <source>
        <dbReference type="SAM" id="MobiDB-lite"/>
    </source>
</evidence>
<name>A0AAD9QTZ2_ACRCE</name>
<evidence type="ECO:0000313" key="2">
    <source>
        <dbReference type="EMBL" id="KAK2567345.1"/>
    </source>
</evidence>
<keyword evidence="3" id="KW-1185">Reference proteome</keyword>
<reference evidence="2" key="2">
    <citation type="journal article" date="2023" name="Science">
        <title>Genomic signatures of disease resistance in endangered staghorn corals.</title>
        <authorList>
            <person name="Vollmer S.V."/>
            <person name="Selwyn J.D."/>
            <person name="Despard B.A."/>
            <person name="Roesel C.L."/>
        </authorList>
    </citation>
    <scope>NUCLEOTIDE SEQUENCE</scope>
    <source>
        <strain evidence="2">K2</strain>
    </source>
</reference>
<dbReference type="EMBL" id="JARQWQ010000014">
    <property type="protein sequence ID" value="KAK2567345.1"/>
    <property type="molecule type" value="Genomic_DNA"/>
</dbReference>
<reference evidence="2" key="1">
    <citation type="journal article" date="2023" name="G3 (Bethesda)">
        <title>Whole genome assembly and annotation of the endangered Caribbean coral Acropora cervicornis.</title>
        <authorList>
            <person name="Selwyn J.D."/>
            <person name="Vollmer S.V."/>
        </authorList>
    </citation>
    <scope>NUCLEOTIDE SEQUENCE</scope>
    <source>
        <strain evidence="2">K2</strain>
    </source>
</reference>
<dbReference type="AlphaFoldDB" id="A0AAD9QTZ2"/>
<feature type="region of interest" description="Disordered" evidence="1">
    <location>
        <begin position="61"/>
        <end position="98"/>
    </location>
</feature>